<keyword evidence="6" id="KW-0378">Hydrolase</keyword>
<dbReference type="InterPro" id="IPR045249">
    <property type="entry name" value="HARBI1-like"/>
</dbReference>
<evidence type="ECO:0000256" key="1">
    <source>
        <dbReference type="ARBA" id="ARBA00001968"/>
    </source>
</evidence>
<gene>
    <name evidence="9" type="ORF">Pfra01_000389200</name>
</gene>
<organism evidence="9 10">
    <name type="scientific">Phytophthora fragariaefolia</name>
    <dbReference type="NCBI Taxonomy" id="1490495"/>
    <lineage>
        <taxon>Eukaryota</taxon>
        <taxon>Sar</taxon>
        <taxon>Stramenopiles</taxon>
        <taxon>Oomycota</taxon>
        <taxon>Peronosporomycetes</taxon>
        <taxon>Peronosporales</taxon>
        <taxon>Peronosporaceae</taxon>
        <taxon>Phytophthora</taxon>
    </lineage>
</organism>
<dbReference type="Proteomes" id="UP001165121">
    <property type="component" value="Unassembled WGS sequence"/>
</dbReference>
<feature type="domain" description="DDE Tnp4" evidence="8">
    <location>
        <begin position="171"/>
        <end position="326"/>
    </location>
</feature>
<reference evidence="9" key="1">
    <citation type="submission" date="2023-04" db="EMBL/GenBank/DDBJ databases">
        <title>Phytophthora fragariaefolia NBRC 109709.</title>
        <authorList>
            <person name="Ichikawa N."/>
            <person name="Sato H."/>
            <person name="Tonouchi N."/>
        </authorList>
    </citation>
    <scope>NUCLEOTIDE SEQUENCE</scope>
    <source>
        <strain evidence="9">NBRC 109709</strain>
    </source>
</reference>
<evidence type="ECO:0000256" key="5">
    <source>
        <dbReference type="ARBA" id="ARBA00022723"/>
    </source>
</evidence>
<sequence length="427" mass="48405">MKNHALVAATAAVHIVAFYVALGNERKKCLERDRLNGKHHSQLLLNEGKFRQYYRMPFRAFEQLVRLLAPRLRVNEAQSRRRTGITPLTPVNKVQMCISWLAGYSFHPVRALAGASKTAFYTSIHEVMDVIQEHDELQLRFPVTPQDQQQSAYAFARLSSGGVLNGCVGAVDGWLCQVQVPRINEFKRVTSFFSGHYHCYGINVQACVDHHCRFTAVSSKCPRSMGDALAYEKWNLSAVADNFPMGLYLVGDNAYSNSNTFLTPFTKPKTKTPSHDSFNLHLSQLRIRVEMAFGLLVNKWRVFKQPLKVRMKNVKKVVYVACILHNWCIDQRLSDEGGDDIQNDEDLGKAIESLGDDERDMVFDPSVAAGDLSKYRRLYRSTQIEPEPTVVSEFVRGAIVYKLGSNNQLRPAYIVRRAEDEKLNAGQ</sequence>
<keyword evidence="5" id="KW-0479">Metal-binding</keyword>
<dbReference type="OrthoDB" id="122770at2759"/>
<keyword evidence="4" id="KW-0540">Nuclease</keyword>
<dbReference type="GO" id="GO:0016787">
    <property type="term" value="F:hydrolase activity"/>
    <property type="evidence" value="ECO:0007669"/>
    <property type="project" value="UniProtKB-KW"/>
</dbReference>
<keyword evidence="7" id="KW-0539">Nucleus</keyword>
<name>A0A9W6U186_9STRA</name>
<evidence type="ECO:0000256" key="2">
    <source>
        <dbReference type="ARBA" id="ARBA00004123"/>
    </source>
</evidence>
<comment type="caution">
    <text evidence="9">The sequence shown here is derived from an EMBL/GenBank/DDBJ whole genome shotgun (WGS) entry which is preliminary data.</text>
</comment>
<dbReference type="PANTHER" id="PTHR22930:SF85">
    <property type="entry name" value="GH03217P-RELATED"/>
    <property type="match status" value="1"/>
</dbReference>
<dbReference type="GO" id="GO:0005634">
    <property type="term" value="C:nucleus"/>
    <property type="evidence" value="ECO:0007669"/>
    <property type="project" value="UniProtKB-SubCell"/>
</dbReference>
<dbReference type="EMBL" id="BSXT01000302">
    <property type="protein sequence ID" value="GMF23904.1"/>
    <property type="molecule type" value="Genomic_DNA"/>
</dbReference>
<dbReference type="AlphaFoldDB" id="A0A9W6U186"/>
<comment type="cofactor">
    <cofactor evidence="1">
        <name>a divalent metal cation</name>
        <dbReference type="ChEBI" id="CHEBI:60240"/>
    </cofactor>
</comment>
<evidence type="ECO:0000313" key="10">
    <source>
        <dbReference type="Proteomes" id="UP001165121"/>
    </source>
</evidence>
<comment type="subcellular location">
    <subcellularLocation>
        <location evidence="2">Nucleus</location>
    </subcellularLocation>
</comment>
<accession>A0A9W6U186</accession>
<evidence type="ECO:0000313" key="9">
    <source>
        <dbReference type="EMBL" id="GMF23904.1"/>
    </source>
</evidence>
<evidence type="ECO:0000259" key="8">
    <source>
        <dbReference type="Pfam" id="PF13359"/>
    </source>
</evidence>
<proteinExistence type="inferred from homology"/>
<evidence type="ECO:0000256" key="3">
    <source>
        <dbReference type="ARBA" id="ARBA00006958"/>
    </source>
</evidence>
<dbReference type="GO" id="GO:0004518">
    <property type="term" value="F:nuclease activity"/>
    <property type="evidence" value="ECO:0007669"/>
    <property type="project" value="UniProtKB-KW"/>
</dbReference>
<comment type="similarity">
    <text evidence="3">Belongs to the HARBI1 family.</text>
</comment>
<keyword evidence="10" id="KW-1185">Reference proteome</keyword>
<dbReference type="PANTHER" id="PTHR22930">
    <property type="match status" value="1"/>
</dbReference>
<dbReference type="Pfam" id="PF13359">
    <property type="entry name" value="DDE_Tnp_4"/>
    <property type="match status" value="1"/>
</dbReference>
<evidence type="ECO:0000256" key="7">
    <source>
        <dbReference type="ARBA" id="ARBA00023242"/>
    </source>
</evidence>
<evidence type="ECO:0000256" key="4">
    <source>
        <dbReference type="ARBA" id="ARBA00022722"/>
    </source>
</evidence>
<dbReference type="InterPro" id="IPR027806">
    <property type="entry name" value="HARBI1_dom"/>
</dbReference>
<evidence type="ECO:0000256" key="6">
    <source>
        <dbReference type="ARBA" id="ARBA00022801"/>
    </source>
</evidence>
<dbReference type="GO" id="GO:0046872">
    <property type="term" value="F:metal ion binding"/>
    <property type="evidence" value="ECO:0007669"/>
    <property type="project" value="UniProtKB-KW"/>
</dbReference>
<protein>
    <submittedName>
        <fullName evidence="9">Unnamed protein product</fullName>
    </submittedName>
</protein>